<comment type="cofactor">
    <cofactor evidence="1">
        <name>FAD</name>
        <dbReference type="ChEBI" id="CHEBI:57692"/>
    </cofactor>
</comment>
<evidence type="ECO:0000256" key="4">
    <source>
        <dbReference type="ARBA" id="ARBA00023002"/>
    </source>
</evidence>
<dbReference type="PRINTS" id="PR00469">
    <property type="entry name" value="PNDRDTASEII"/>
</dbReference>
<evidence type="ECO:0000313" key="6">
    <source>
        <dbReference type="EMBL" id="MCX7572147.1"/>
    </source>
</evidence>
<name>A0ABT3X5H2_9BACL</name>
<dbReference type="Gene3D" id="3.50.50.60">
    <property type="entry name" value="FAD/NAD(P)-binding domain"/>
    <property type="match status" value="2"/>
</dbReference>
<dbReference type="RefSeq" id="WP_267153397.1">
    <property type="nucleotide sequence ID" value="NZ_JAPMLT010000016.1"/>
</dbReference>
<protein>
    <submittedName>
        <fullName evidence="6">NAD(P)/FAD-dependent oxidoreductase</fullName>
    </submittedName>
</protein>
<dbReference type="Pfam" id="PF07992">
    <property type="entry name" value="Pyr_redox_2"/>
    <property type="match status" value="1"/>
</dbReference>
<dbReference type="Proteomes" id="UP001208017">
    <property type="component" value="Unassembled WGS sequence"/>
</dbReference>
<dbReference type="EMBL" id="JAPMLT010000016">
    <property type="protein sequence ID" value="MCX7572147.1"/>
    <property type="molecule type" value="Genomic_DNA"/>
</dbReference>
<evidence type="ECO:0000256" key="3">
    <source>
        <dbReference type="ARBA" id="ARBA00022630"/>
    </source>
</evidence>
<evidence type="ECO:0000313" key="7">
    <source>
        <dbReference type="Proteomes" id="UP001208017"/>
    </source>
</evidence>
<comment type="caution">
    <text evidence="6">The sequence shown here is derived from an EMBL/GenBank/DDBJ whole genome shotgun (WGS) entry which is preliminary data.</text>
</comment>
<evidence type="ECO:0000259" key="5">
    <source>
        <dbReference type="Pfam" id="PF07992"/>
    </source>
</evidence>
<evidence type="ECO:0000256" key="1">
    <source>
        <dbReference type="ARBA" id="ARBA00001974"/>
    </source>
</evidence>
<evidence type="ECO:0000256" key="2">
    <source>
        <dbReference type="ARBA" id="ARBA00011738"/>
    </source>
</evidence>
<dbReference type="InterPro" id="IPR036188">
    <property type="entry name" value="FAD/NAD-bd_sf"/>
</dbReference>
<feature type="domain" description="FAD/NAD(P)-binding" evidence="5">
    <location>
        <begin position="8"/>
        <end position="297"/>
    </location>
</feature>
<dbReference type="InterPro" id="IPR023753">
    <property type="entry name" value="FAD/NAD-binding_dom"/>
</dbReference>
<keyword evidence="4" id="KW-0560">Oxidoreductase</keyword>
<dbReference type="InterPro" id="IPR050097">
    <property type="entry name" value="Ferredoxin-NADP_redctase_2"/>
</dbReference>
<proteinExistence type="predicted"/>
<dbReference type="PRINTS" id="PR00368">
    <property type="entry name" value="FADPNR"/>
</dbReference>
<sequence>MSGHRETDIAIIGGGPAGLSAAIWCKRLGLEHLLLEAGTELGGQLFAIHNPVIDYPGLQAANGVEVQAAFARHAEELGCLYRVRAEVVGVDAKRLVLTIREDGAEREVRCRGLIAATGASERRLRVPGEREMIDRGEVYSASRDRGRFAGKKVAVVGGGDRAFEGALLLAERGAHVVLIHRSDRYRAREELREPVLVHPQIEVLPFATVTEIVGDERVEAVVVDQRGERRRLEAEALFVRIGVEPNSLLFRGQVGTDEDGYLLTDAVGATDVSGVFAVGDVCTRPLYTSIASAVGQGMTAAKHLSLYLAQKGEEL</sequence>
<gene>
    <name evidence="6" type="ORF">OS242_19675</name>
</gene>
<dbReference type="PANTHER" id="PTHR48105">
    <property type="entry name" value="THIOREDOXIN REDUCTASE 1-RELATED-RELATED"/>
    <property type="match status" value="1"/>
</dbReference>
<accession>A0ABT3X5H2</accession>
<keyword evidence="7" id="KW-1185">Reference proteome</keyword>
<keyword evidence="3" id="KW-0285">Flavoprotein</keyword>
<organism evidence="6 7">
    <name type="scientific">Tumebacillus lacus</name>
    <dbReference type="NCBI Taxonomy" id="2995335"/>
    <lineage>
        <taxon>Bacteria</taxon>
        <taxon>Bacillati</taxon>
        <taxon>Bacillota</taxon>
        <taxon>Bacilli</taxon>
        <taxon>Bacillales</taxon>
        <taxon>Alicyclobacillaceae</taxon>
        <taxon>Tumebacillus</taxon>
    </lineage>
</organism>
<reference evidence="6 7" key="1">
    <citation type="submission" date="2022-11" db="EMBL/GenBank/DDBJ databases">
        <title>Study of microbial diversity in lake waters.</title>
        <authorList>
            <person name="Zhang J."/>
        </authorList>
    </citation>
    <scope>NUCLEOTIDE SEQUENCE [LARGE SCALE GENOMIC DNA]</scope>
    <source>
        <strain evidence="6 7">DT12</strain>
    </source>
</reference>
<dbReference type="SUPFAM" id="SSF51905">
    <property type="entry name" value="FAD/NAD(P)-binding domain"/>
    <property type="match status" value="1"/>
</dbReference>
<comment type="subunit">
    <text evidence="2">Homodimer.</text>
</comment>